<dbReference type="SMART" id="SM00862">
    <property type="entry name" value="Trans_reg_C"/>
    <property type="match status" value="1"/>
</dbReference>
<dbReference type="EMBL" id="APMP01000004">
    <property type="protein sequence ID" value="ENZ82936.1"/>
    <property type="molecule type" value="Genomic_DNA"/>
</dbReference>
<evidence type="ECO:0000256" key="4">
    <source>
        <dbReference type="ARBA" id="ARBA00023125"/>
    </source>
</evidence>
<dbReference type="InterPro" id="IPR036388">
    <property type="entry name" value="WH-like_DNA-bd_sf"/>
</dbReference>
<name>R0D2R6_CAUVI</name>
<keyword evidence="1" id="KW-0597">Phosphoprotein</keyword>
<reference evidence="8 9" key="1">
    <citation type="journal article" date="2013" name="Genome Announc.">
        <title>Draft Genome Sequence for Caulobacter sp. Strain OR37, a Bacterium Tolerant to Heavy Metals.</title>
        <authorList>
            <person name="Utturkar S.M."/>
            <person name="Bollmann A."/>
            <person name="Brzoska R.M."/>
            <person name="Klingeman D.M."/>
            <person name="Epstein S.E."/>
            <person name="Palumbo A.V."/>
            <person name="Brown S.D."/>
        </authorList>
    </citation>
    <scope>NUCLEOTIDE SEQUENCE [LARGE SCALE GENOMIC DNA]</scope>
    <source>
        <strain evidence="8 9">OR37</strain>
    </source>
</reference>
<keyword evidence="4 6" id="KW-0238">DNA-binding</keyword>
<evidence type="ECO:0000256" key="2">
    <source>
        <dbReference type="ARBA" id="ARBA00023012"/>
    </source>
</evidence>
<evidence type="ECO:0000256" key="6">
    <source>
        <dbReference type="PROSITE-ProRule" id="PRU01091"/>
    </source>
</evidence>
<organism evidence="8 9">
    <name type="scientific">Caulobacter vibrioides OR37</name>
    <dbReference type="NCBI Taxonomy" id="1292034"/>
    <lineage>
        <taxon>Bacteria</taxon>
        <taxon>Pseudomonadati</taxon>
        <taxon>Pseudomonadota</taxon>
        <taxon>Alphaproteobacteria</taxon>
        <taxon>Caulobacterales</taxon>
        <taxon>Caulobacteraceae</taxon>
        <taxon>Caulobacter</taxon>
    </lineage>
</organism>
<dbReference type="AlphaFoldDB" id="R0D2R6"/>
<evidence type="ECO:0000313" key="9">
    <source>
        <dbReference type="Proteomes" id="UP000013063"/>
    </source>
</evidence>
<dbReference type="GO" id="GO:0032993">
    <property type="term" value="C:protein-DNA complex"/>
    <property type="evidence" value="ECO:0007669"/>
    <property type="project" value="TreeGrafter"/>
</dbReference>
<keyword evidence="2" id="KW-0902">Two-component regulatory system</keyword>
<dbReference type="InterPro" id="IPR016032">
    <property type="entry name" value="Sig_transdc_resp-reg_C-effctor"/>
</dbReference>
<accession>R0D2R6</accession>
<dbReference type="Proteomes" id="UP000013063">
    <property type="component" value="Unassembled WGS sequence"/>
</dbReference>
<feature type="DNA-binding region" description="OmpR/PhoB-type" evidence="6">
    <location>
        <begin position="120"/>
        <end position="222"/>
    </location>
</feature>
<dbReference type="SUPFAM" id="SSF52172">
    <property type="entry name" value="CheY-like"/>
    <property type="match status" value="1"/>
</dbReference>
<dbReference type="PROSITE" id="PS51755">
    <property type="entry name" value="OMPR_PHOB"/>
    <property type="match status" value="1"/>
</dbReference>
<dbReference type="PATRIC" id="fig|1292034.3.peg.1119"/>
<feature type="domain" description="OmpR/PhoB-type" evidence="7">
    <location>
        <begin position="120"/>
        <end position="222"/>
    </location>
</feature>
<dbReference type="GO" id="GO:0000156">
    <property type="term" value="F:phosphorelay response regulator activity"/>
    <property type="evidence" value="ECO:0007669"/>
    <property type="project" value="TreeGrafter"/>
</dbReference>
<keyword evidence="9" id="KW-1185">Reference proteome</keyword>
<dbReference type="GO" id="GO:0006355">
    <property type="term" value="P:regulation of DNA-templated transcription"/>
    <property type="evidence" value="ECO:0007669"/>
    <property type="project" value="InterPro"/>
</dbReference>
<dbReference type="PANTHER" id="PTHR48111">
    <property type="entry name" value="REGULATOR OF RPOS"/>
    <property type="match status" value="1"/>
</dbReference>
<comment type="caution">
    <text evidence="8">The sequence shown here is derived from an EMBL/GenBank/DDBJ whole genome shotgun (WGS) entry which is preliminary data.</text>
</comment>
<dbReference type="eggNOG" id="COG0745">
    <property type="taxonomic scope" value="Bacteria"/>
</dbReference>
<protein>
    <submittedName>
        <fullName evidence="8">Response regulator with CheY-like receiver domain and winged-helix DNA-binding domain</fullName>
    </submittedName>
</protein>
<dbReference type="InterPro" id="IPR001867">
    <property type="entry name" value="OmpR/PhoB-type_DNA-bd"/>
</dbReference>
<dbReference type="STRING" id="1292034.OR37_01130"/>
<dbReference type="GO" id="GO:0005829">
    <property type="term" value="C:cytosol"/>
    <property type="evidence" value="ECO:0007669"/>
    <property type="project" value="TreeGrafter"/>
</dbReference>
<dbReference type="OrthoDB" id="7873839at2"/>
<gene>
    <name evidence="8" type="ORF">OR37_01130</name>
</gene>
<sequence length="222" mass="24056">MRVLHLSPRRRDDYLARALVEAGHVVETASDEAEALLLCAEAAFDAVVLEAQDLAHAPLGRLASAAAPAALALVLDEARSAERARALREGADACFVRPVHFREFEARLAALVRLTPHPSAAETSASGARPRLALDPALRAARLAGRSLVLTSGEYRLLDYMAARAGEIVEAERLLRDVWGEQDDPHPDQVRSAVARLRRKLSQSLGAPLLSTVRGHGYRLEI</sequence>
<evidence type="ECO:0000256" key="1">
    <source>
        <dbReference type="ARBA" id="ARBA00022553"/>
    </source>
</evidence>
<dbReference type="PANTHER" id="PTHR48111:SF1">
    <property type="entry name" value="TWO-COMPONENT RESPONSE REGULATOR ORR33"/>
    <property type="match status" value="1"/>
</dbReference>
<keyword evidence="5" id="KW-0804">Transcription</keyword>
<evidence type="ECO:0000259" key="7">
    <source>
        <dbReference type="PROSITE" id="PS51755"/>
    </source>
</evidence>
<dbReference type="Gene3D" id="1.10.10.10">
    <property type="entry name" value="Winged helix-like DNA-binding domain superfamily/Winged helix DNA-binding domain"/>
    <property type="match status" value="1"/>
</dbReference>
<dbReference type="GO" id="GO:0000976">
    <property type="term" value="F:transcription cis-regulatory region binding"/>
    <property type="evidence" value="ECO:0007669"/>
    <property type="project" value="TreeGrafter"/>
</dbReference>
<evidence type="ECO:0000313" key="8">
    <source>
        <dbReference type="EMBL" id="ENZ82936.1"/>
    </source>
</evidence>
<proteinExistence type="predicted"/>
<keyword evidence="3" id="KW-0805">Transcription regulation</keyword>
<dbReference type="Gene3D" id="3.40.50.2300">
    <property type="match status" value="1"/>
</dbReference>
<dbReference type="SUPFAM" id="SSF46894">
    <property type="entry name" value="C-terminal effector domain of the bipartite response regulators"/>
    <property type="match status" value="1"/>
</dbReference>
<dbReference type="RefSeq" id="WP_004616795.1">
    <property type="nucleotide sequence ID" value="NZ_APMP01000004.1"/>
</dbReference>
<evidence type="ECO:0000256" key="5">
    <source>
        <dbReference type="ARBA" id="ARBA00023163"/>
    </source>
</evidence>
<dbReference type="CDD" id="cd00383">
    <property type="entry name" value="trans_reg_C"/>
    <property type="match status" value="1"/>
</dbReference>
<evidence type="ECO:0000256" key="3">
    <source>
        <dbReference type="ARBA" id="ARBA00023015"/>
    </source>
</evidence>
<dbReference type="InterPro" id="IPR011006">
    <property type="entry name" value="CheY-like_superfamily"/>
</dbReference>
<dbReference type="Pfam" id="PF00486">
    <property type="entry name" value="Trans_reg_C"/>
    <property type="match status" value="1"/>
</dbReference>
<dbReference type="InterPro" id="IPR039420">
    <property type="entry name" value="WalR-like"/>
</dbReference>